<proteinExistence type="predicted"/>
<dbReference type="InterPro" id="IPR029063">
    <property type="entry name" value="SAM-dependent_MTases_sf"/>
</dbReference>
<dbReference type="AlphaFoldDB" id="A0A379B6D0"/>
<protein>
    <recommendedName>
        <fullName evidence="3">Site-specific DNA methylase</fullName>
    </recommendedName>
</protein>
<reference evidence="1 2" key="1">
    <citation type="submission" date="2018-06" db="EMBL/GenBank/DDBJ databases">
        <authorList>
            <consortium name="Pathogen Informatics"/>
            <person name="Doyle S."/>
        </authorList>
    </citation>
    <scope>NUCLEOTIDE SEQUENCE [LARGE SCALE GENOMIC DNA]</scope>
    <source>
        <strain evidence="1 2">NCTC10699</strain>
    </source>
</reference>
<name>A0A379B6D0_9PAST</name>
<dbReference type="EMBL" id="UGSS01000002">
    <property type="protein sequence ID" value="SUB33630.1"/>
    <property type="molecule type" value="Genomic_DNA"/>
</dbReference>
<dbReference type="REBASE" id="403026">
    <property type="entry name" value="M.Pma10699ORF1257P"/>
</dbReference>
<sequence>MHVFLKHFSQVLSDNIPNDGEGWTIVDAFGGSGLLSHTAKHLKSVKTLDELFKEDFWNCIRQTDYPSAEGYLEGIDVVCESFFTLLPKYKNDPKALFVLDPPYLCMQQANYNQENYFDLIDFLRLIKLTRPPFMFFSSTKSEFVRFVDTMIGDKWNNWRVFENYKRFVGGNNGRLLK</sequence>
<evidence type="ECO:0008006" key="3">
    <source>
        <dbReference type="Google" id="ProtNLM"/>
    </source>
</evidence>
<dbReference type="SUPFAM" id="SSF53335">
    <property type="entry name" value="S-adenosyl-L-methionine-dependent methyltransferases"/>
    <property type="match status" value="1"/>
</dbReference>
<organism evidence="1 2">
    <name type="scientific">[Pasteurella] mairii</name>
    <dbReference type="NCBI Taxonomy" id="757"/>
    <lineage>
        <taxon>Bacteria</taxon>
        <taxon>Pseudomonadati</taxon>
        <taxon>Pseudomonadota</taxon>
        <taxon>Gammaproteobacteria</taxon>
        <taxon>Pasteurellales</taxon>
        <taxon>Pasteurellaceae</taxon>
    </lineage>
</organism>
<gene>
    <name evidence="1" type="ORF">NCTC10699_01257</name>
</gene>
<evidence type="ECO:0000313" key="1">
    <source>
        <dbReference type="EMBL" id="SUB33630.1"/>
    </source>
</evidence>
<dbReference type="Proteomes" id="UP000254280">
    <property type="component" value="Unassembled WGS sequence"/>
</dbReference>
<accession>A0A379B6D0</accession>
<dbReference type="Gene3D" id="3.40.50.150">
    <property type="entry name" value="Vaccinia Virus protein VP39"/>
    <property type="match status" value="1"/>
</dbReference>
<keyword evidence="2" id="KW-1185">Reference proteome</keyword>
<evidence type="ECO:0000313" key="2">
    <source>
        <dbReference type="Proteomes" id="UP000254280"/>
    </source>
</evidence>